<evidence type="ECO:0000313" key="1">
    <source>
        <dbReference type="EMBL" id="GIM47102.1"/>
    </source>
</evidence>
<reference evidence="1" key="1">
    <citation type="journal article" date="2023" name="Int. J. Syst. Evol. Microbiol.">
        <title>Collibacillus ludicampi gen. nov., sp. nov., a new soil bacterium of the family Alicyclobacillaceae.</title>
        <authorList>
            <person name="Jojima T."/>
            <person name="Ioku Y."/>
            <person name="Fukuta Y."/>
            <person name="Shirasaka N."/>
            <person name="Matsumura Y."/>
            <person name="Mori M."/>
        </authorList>
    </citation>
    <scope>NUCLEOTIDE SEQUENCE</scope>
    <source>
        <strain evidence="1">TP075</strain>
    </source>
</reference>
<dbReference type="AlphaFoldDB" id="A0AAV4LH05"/>
<accession>A0AAV4LH05</accession>
<evidence type="ECO:0000313" key="2">
    <source>
        <dbReference type="Proteomes" id="UP001057291"/>
    </source>
</evidence>
<organism evidence="1 2">
    <name type="scientific">Collibacillus ludicampi</name>
    <dbReference type="NCBI Taxonomy" id="2771369"/>
    <lineage>
        <taxon>Bacteria</taxon>
        <taxon>Bacillati</taxon>
        <taxon>Bacillota</taxon>
        <taxon>Bacilli</taxon>
        <taxon>Bacillales</taxon>
        <taxon>Alicyclobacillaceae</taxon>
        <taxon>Collibacillus</taxon>
    </lineage>
</organism>
<dbReference type="RefSeq" id="WP_282200125.1">
    <property type="nucleotide sequence ID" value="NZ_BOQE01000001.1"/>
</dbReference>
<dbReference type="Proteomes" id="UP001057291">
    <property type="component" value="Unassembled WGS sequence"/>
</dbReference>
<gene>
    <name evidence="1" type="ORF">DNHGIG_26510</name>
</gene>
<evidence type="ECO:0008006" key="3">
    <source>
        <dbReference type="Google" id="ProtNLM"/>
    </source>
</evidence>
<protein>
    <recommendedName>
        <fullName evidence="3">Glycosyltransferase 2-like domain-containing protein</fullName>
    </recommendedName>
</protein>
<proteinExistence type="predicted"/>
<sequence length="282" mass="32984">MDAEKGKLNKVVGVIFSKDRAMQLDATIRSLMLHCRDHQQLVLKVLYTTSNPYMENQYHELIRTYDTVEFIKEHEFKSELLSSVADYPYVLFLVDDNLFVRDFSVMDLIHSLETHHDVLGFSLRLGNNTDYCYPLARKQKLPAFLAVDHGFLKYNWTQAEYDFAYPLEVSSSLYRVDDILPLLIQTEFSNPNTLESGLAAYANRFVSQKNFIMCNQQSITFCNPLNVVQNVFHNRAGNRSHYSVHELRKMFDQGFRIDVERYSGFVPNACHQEIDLYFKRML</sequence>
<dbReference type="EMBL" id="BOQE01000001">
    <property type="protein sequence ID" value="GIM47102.1"/>
    <property type="molecule type" value="Genomic_DNA"/>
</dbReference>
<name>A0AAV4LH05_9BACL</name>
<keyword evidence="2" id="KW-1185">Reference proteome</keyword>
<comment type="caution">
    <text evidence="1">The sequence shown here is derived from an EMBL/GenBank/DDBJ whole genome shotgun (WGS) entry which is preliminary data.</text>
</comment>